<feature type="signal peptide" evidence="1">
    <location>
        <begin position="1"/>
        <end position="18"/>
    </location>
</feature>
<evidence type="ECO:0000313" key="2">
    <source>
        <dbReference type="EMBL" id="SJZ64027.1"/>
    </source>
</evidence>
<proteinExistence type="predicted"/>
<feature type="chain" id="PRO_5013273057" evidence="1">
    <location>
        <begin position="19"/>
        <end position="185"/>
    </location>
</feature>
<organism evidence="2 3">
    <name type="scientific">Sediminibacterium ginsengisoli</name>
    <dbReference type="NCBI Taxonomy" id="413434"/>
    <lineage>
        <taxon>Bacteria</taxon>
        <taxon>Pseudomonadati</taxon>
        <taxon>Bacteroidota</taxon>
        <taxon>Chitinophagia</taxon>
        <taxon>Chitinophagales</taxon>
        <taxon>Chitinophagaceae</taxon>
        <taxon>Sediminibacterium</taxon>
    </lineage>
</organism>
<evidence type="ECO:0000313" key="3">
    <source>
        <dbReference type="Proteomes" id="UP000190888"/>
    </source>
</evidence>
<sequence length="185" mass="20603">MKLLIALFLCAATITVSAQNDLLVLKKKDQTIQTWVRGSFITFQFSSKQWIQGRIKQIWNDSLLIDQQSVVMVPNQFGFLNVDTLHMGLMKLHVKEIYGMEKRSTGASIFTNGALLQIGGGGYIFLNIMNSLIKKDQVFSSKNLTGIGVAAGAFLVGKLLEISHSPYIVLGKKYRMEILNMSVSK</sequence>
<protein>
    <submittedName>
        <fullName evidence="2">Uncharacterized protein</fullName>
    </submittedName>
</protein>
<dbReference type="EMBL" id="FUWH01000003">
    <property type="protein sequence ID" value="SJZ64027.1"/>
    <property type="molecule type" value="Genomic_DNA"/>
</dbReference>
<dbReference type="AlphaFoldDB" id="A0A1T4MB06"/>
<dbReference type="Proteomes" id="UP000190888">
    <property type="component" value="Unassembled WGS sequence"/>
</dbReference>
<keyword evidence="1" id="KW-0732">Signal</keyword>
<accession>A0A1T4MB06</accession>
<dbReference type="STRING" id="413434.SAMN04488132_103284"/>
<reference evidence="2 3" key="1">
    <citation type="submission" date="2017-02" db="EMBL/GenBank/DDBJ databases">
        <authorList>
            <person name="Peterson S.W."/>
        </authorList>
    </citation>
    <scope>NUCLEOTIDE SEQUENCE [LARGE SCALE GENOMIC DNA]</scope>
    <source>
        <strain evidence="2 3">DSM 22335</strain>
    </source>
</reference>
<dbReference type="OrthoDB" id="671728at2"/>
<gene>
    <name evidence="2" type="ORF">SAMN04488132_103284</name>
</gene>
<name>A0A1T4MB06_9BACT</name>
<keyword evidence="3" id="KW-1185">Reference proteome</keyword>
<evidence type="ECO:0000256" key="1">
    <source>
        <dbReference type="SAM" id="SignalP"/>
    </source>
</evidence>
<dbReference type="RefSeq" id="WP_078830766.1">
    <property type="nucleotide sequence ID" value="NZ_FUWH01000003.1"/>
</dbReference>